<evidence type="ECO:0000313" key="4">
    <source>
        <dbReference type="EMBL" id="KKG77436.1"/>
    </source>
</evidence>
<evidence type="ECO:0000313" key="7">
    <source>
        <dbReference type="Proteomes" id="UP000033889"/>
    </source>
</evidence>
<evidence type="ECO:0000259" key="2">
    <source>
        <dbReference type="Pfam" id="PF13439"/>
    </source>
</evidence>
<evidence type="ECO:0000313" key="5">
    <source>
        <dbReference type="EMBL" id="KKH06678.1"/>
    </source>
</evidence>
<dbReference type="PATRIC" id="fig|2209.71.peg.3079"/>
<sequence>MNLIYYYPMDKGSPSNVARELLAKLIKHVDSLPFNEIMLFSKPKDVDAIKEKFQNMRVISYKELNEISGEYLVHFPILPTVLPNSKFLLYLYSTLIKRNKIIIQYHGDVRTELKSSYKDIRSLIHIFSYIFLPKLLKSADVVITHSYYMKGIIKRYGVPKIVVIPNAIDNYWFQQNNEARDLSTHIDKNIFNIFFHGRLSWEKGVDILLEAVGYYVKQNPKIKVYLAGEGPQKKYLKELCSKMDIDKNVIFLGNVSKEEIMFFLKNVNVAIYPSRFDNFPLAVLEALACANCPVYFSKNIGIYDFAIQDGFKLNFFEPEVTNVIKVLGSASCNNNTGGQQIQFAKNYTWNQIALKYIELYYDVINE</sequence>
<dbReference type="EMBL" id="JJPQ01000181">
    <property type="protein sequence ID" value="KKG77436.1"/>
    <property type="molecule type" value="Genomic_DNA"/>
</dbReference>
<dbReference type="EMBL" id="JJPN01000009">
    <property type="protein sequence ID" value="KKG75436.1"/>
    <property type="molecule type" value="Genomic_DNA"/>
</dbReference>
<dbReference type="InterPro" id="IPR001296">
    <property type="entry name" value="Glyco_trans_1"/>
</dbReference>
<dbReference type="Gene3D" id="3.40.50.2000">
    <property type="entry name" value="Glycogen Phosphorylase B"/>
    <property type="match status" value="2"/>
</dbReference>
<name>A0A0F8JWW4_METMZ</name>
<dbReference type="Proteomes" id="UP000034944">
    <property type="component" value="Unassembled WGS sequence"/>
</dbReference>
<dbReference type="PANTHER" id="PTHR45947:SF3">
    <property type="entry name" value="SULFOQUINOVOSYL TRANSFERASE SQD2"/>
    <property type="match status" value="1"/>
</dbReference>
<comment type="caution">
    <text evidence="5">The sequence shown here is derived from an EMBL/GenBank/DDBJ whole genome shotgun (WGS) entry which is preliminary data.</text>
</comment>
<evidence type="ECO:0000313" key="9">
    <source>
        <dbReference type="Proteomes" id="UP000034820"/>
    </source>
</evidence>
<dbReference type="Pfam" id="PF13439">
    <property type="entry name" value="Glyco_transf_4"/>
    <property type="match status" value="1"/>
</dbReference>
<dbReference type="Proteomes" id="UP000034074">
    <property type="component" value="Unassembled WGS sequence"/>
</dbReference>
<dbReference type="CDD" id="cd03801">
    <property type="entry name" value="GT4_PimA-like"/>
    <property type="match status" value="1"/>
</dbReference>
<organism evidence="5 9">
    <name type="scientific">Methanosarcina mazei</name>
    <name type="common">Methanosarcina frisia</name>
    <dbReference type="NCBI Taxonomy" id="2209"/>
    <lineage>
        <taxon>Archaea</taxon>
        <taxon>Methanobacteriati</taxon>
        <taxon>Methanobacteriota</taxon>
        <taxon>Stenosarchaea group</taxon>
        <taxon>Methanomicrobia</taxon>
        <taxon>Methanosarcinales</taxon>
        <taxon>Methanosarcinaceae</taxon>
        <taxon>Methanosarcina</taxon>
    </lineage>
</organism>
<reference evidence="7 8" key="1">
    <citation type="journal article" date="2015" name="ISME J.">
        <title>Genomic and phenotypic differentiation among Methanosarcina mazei populations from Columbia River sediment.</title>
        <authorList>
            <person name="Youngblut N.D."/>
            <person name="Wirth J.S."/>
            <person name="Henriksen J.R."/>
            <person name="Smith M."/>
            <person name="Simon H."/>
            <person name="Metcalf W.W."/>
            <person name="Whitaker R.J."/>
        </authorList>
    </citation>
    <scope>NUCLEOTIDE SEQUENCE [LARGE SCALE GENOMIC DNA]</scope>
    <source>
        <strain evidence="3 8">3.H.A.1A.2</strain>
        <strain evidence="4 7">3.H.A.2.5</strain>
        <strain evidence="5 9">3.H.T.1A.1</strain>
        <strain evidence="6 10">3.H.T.1A.2</strain>
    </source>
</reference>
<proteinExistence type="predicted"/>
<dbReference type="SUPFAM" id="SSF53756">
    <property type="entry name" value="UDP-Glycosyltransferase/glycogen phosphorylase"/>
    <property type="match status" value="1"/>
</dbReference>
<feature type="domain" description="Glycosyl transferase family 1" evidence="1">
    <location>
        <begin position="187"/>
        <end position="312"/>
    </location>
</feature>
<dbReference type="AlphaFoldDB" id="A0A0F8JWW4"/>
<dbReference type="InterPro" id="IPR050194">
    <property type="entry name" value="Glycosyltransferase_grp1"/>
</dbReference>
<dbReference type="EMBL" id="JJPY01000099">
    <property type="protein sequence ID" value="KKH06678.1"/>
    <property type="molecule type" value="Genomic_DNA"/>
</dbReference>
<feature type="domain" description="Glycosyltransferase subfamily 4-like N-terminal" evidence="2">
    <location>
        <begin position="95"/>
        <end position="169"/>
    </location>
</feature>
<evidence type="ECO:0000259" key="1">
    <source>
        <dbReference type="Pfam" id="PF00534"/>
    </source>
</evidence>
<evidence type="ECO:0000313" key="10">
    <source>
        <dbReference type="Proteomes" id="UP000034944"/>
    </source>
</evidence>
<dbReference type="PANTHER" id="PTHR45947">
    <property type="entry name" value="SULFOQUINOVOSYL TRANSFERASE SQD2"/>
    <property type="match status" value="1"/>
</dbReference>
<dbReference type="InterPro" id="IPR028098">
    <property type="entry name" value="Glyco_trans_4-like_N"/>
</dbReference>
<dbReference type="Proteomes" id="UP000033889">
    <property type="component" value="Unassembled WGS sequence"/>
</dbReference>
<evidence type="ECO:0008006" key="11">
    <source>
        <dbReference type="Google" id="ProtNLM"/>
    </source>
</evidence>
<dbReference type="Proteomes" id="UP000034820">
    <property type="component" value="Unassembled WGS sequence"/>
</dbReference>
<gene>
    <name evidence="3" type="ORF">DU46_14005</name>
    <name evidence="5" type="ORF">DU51_02670</name>
    <name evidence="4" type="ORF">DU61_03850</name>
    <name evidence="6" type="ORF">DU62_03115</name>
</gene>
<dbReference type="GO" id="GO:0016757">
    <property type="term" value="F:glycosyltransferase activity"/>
    <property type="evidence" value="ECO:0007669"/>
    <property type="project" value="InterPro"/>
</dbReference>
<evidence type="ECO:0000313" key="8">
    <source>
        <dbReference type="Proteomes" id="UP000034074"/>
    </source>
</evidence>
<accession>A0A0F8JWW4</accession>
<evidence type="ECO:0000313" key="6">
    <source>
        <dbReference type="EMBL" id="KKH07818.1"/>
    </source>
</evidence>
<dbReference type="Pfam" id="PF00534">
    <property type="entry name" value="Glycos_transf_1"/>
    <property type="match status" value="1"/>
</dbReference>
<evidence type="ECO:0000313" key="3">
    <source>
        <dbReference type="EMBL" id="KKG75436.1"/>
    </source>
</evidence>
<dbReference type="EMBL" id="JJPZ01000135">
    <property type="protein sequence ID" value="KKH07818.1"/>
    <property type="molecule type" value="Genomic_DNA"/>
</dbReference>
<protein>
    <recommendedName>
        <fullName evidence="11">Glycosyl transferase family 1 domain-containing protein</fullName>
    </recommendedName>
</protein>